<dbReference type="Gene3D" id="3.30.460.10">
    <property type="entry name" value="Beta Polymerase, domain 2"/>
    <property type="match status" value="1"/>
</dbReference>
<dbReference type="EMBL" id="BMAV01001370">
    <property type="protein sequence ID" value="GFY39405.1"/>
    <property type="molecule type" value="Genomic_DNA"/>
</dbReference>
<feature type="domain" description="Poly(A) RNA polymerase mitochondrial-like central palm" evidence="1">
    <location>
        <begin position="75"/>
        <end position="237"/>
    </location>
</feature>
<protein>
    <submittedName>
        <fullName evidence="2">Poly(A) RNA polymerase, mitochondrial</fullName>
    </submittedName>
</protein>
<proteinExistence type="predicted"/>
<dbReference type="InterPro" id="IPR043519">
    <property type="entry name" value="NT_sf"/>
</dbReference>
<dbReference type="OrthoDB" id="6425336at2759"/>
<dbReference type="SUPFAM" id="SSF81301">
    <property type="entry name" value="Nucleotidyltransferase"/>
    <property type="match status" value="1"/>
</dbReference>
<dbReference type="Gene3D" id="1.10.1410.10">
    <property type="match status" value="1"/>
</dbReference>
<reference evidence="2" key="1">
    <citation type="submission" date="2020-08" db="EMBL/GenBank/DDBJ databases">
        <title>Multicomponent nature underlies the extraordinary mechanical properties of spider dragline silk.</title>
        <authorList>
            <person name="Kono N."/>
            <person name="Nakamura H."/>
            <person name="Mori M."/>
            <person name="Yoshida Y."/>
            <person name="Ohtoshi R."/>
            <person name="Malay A.D."/>
            <person name="Moran D.A.P."/>
            <person name="Tomita M."/>
            <person name="Numata K."/>
            <person name="Arakawa K."/>
        </authorList>
    </citation>
    <scope>NUCLEOTIDE SEQUENCE</scope>
</reference>
<dbReference type="Pfam" id="PF22600">
    <property type="entry name" value="MTPAP-like_central"/>
    <property type="match status" value="1"/>
</dbReference>
<dbReference type="AlphaFoldDB" id="A0A8X7BPX7"/>
<accession>A0A8X7BPX7</accession>
<evidence type="ECO:0000259" key="1">
    <source>
        <dbReference type="Pfam" id="PF22600"/>
    </source>
</evidence>
<dbReference type="GO" id="GO:1990817">
    <property type="term" value="F:poly(A) RNA polymerase activity"/>
    <property type="evidence" value="ECO:0007669"/>
    <property type="project" value="TreeGrafter"/>
</dbReference>
<keyword evidence="3" id="KW-1185">Reference proteome</keyword>
<evidence type="ECO:0000313" key="2">
    <source>
        <dbReference type="EMBL" id="GFY39405.1"/>
    </source>
</evidence>
<dbReference type="PANTHER" id="PTHR12271:SF127">
    <property type="entry name" value="SPECKLE TARGETED PIP5K1A-REGULATED POLY(A) POLYMERASE"/>
    <property type="match status" value="1"/>
</dbReference>
<gene>
    <name evidence="2" type="primary">Mtpap</name>
    <name evidence="2" type="ORF">TNIN_47381</name>
</gene>
<dbReference type="Proteomes" id="UP000886998">
    <property type="component" value="Unassembled WGS sequence"/>
</dbReference>
<dbReference type="PANTHER" id="PTHR12271">
    <property type="entry name" value="POLY A POLYMERASE CID PAP -RELATED"/>
    <property type="match status" value="1"/>
</dbReference>
<name>A0A8X7BPX7_9ARAC</name>
<comment type="caution">
    <text evidence="2">The sequence shown here is derived from an EMBL/GenBank/DDBJ whole genome shotgun (WGS) entry which is preliminary data.</text>
</comment>
<dbReference type="CDD" id="cd05402">
    <property type="entry name" value="NT_PAP_TUTase"/>
    <property type="match status" value="1"/>
</dbReference>
<dbReference type="InterPro" id="IPR054708">
    <property type="entry name" value="MTPAP-like_central"/>
</dbReference>
<evidence type="ECO:0000313" key="3">
    <source>
        <dbReference type="Proteomes" id="UP000886998"/>
    </source>
</evidence>
<dbReference type="SUPFAM" id="SSF81631">
    <property type="entry name" value="PAP/OAS1 substrate-binding domain"/>
    <property type="match status" value="1"/>
</dbReference>
<sequence>MVGKKVNLFKFCRSLSIPANSSVGLHAENSSEKCEFLFGDISSYYQSIKFEDMHFDQPVSHEELVKMLSKCNTVAEQMETLVSTLSLSPEDIKNRHKFCKILELIFKPFFNNFKIQLFGSTMNGFGFKGCDIDITFETSTELKEKIFYLETPNVPLVSEVICGKVSPKEVSELPPKEQLIFIHNVLLEYYKESNEPSIFINAHVPLVRFYHDKYNLKCDLTFKNKVAHANTKLLYLFFKMDKRVPLLLMTLRYWAKHRELIGKGLSFNTYTISLMVIFFLQNRNPPILPRADLVLSLSDSLKTEDMNENTFLRIAEKIPPTENKETIGELLKEFFSFYVYFDFTRVICPMTATAVRGKNFFQKKNILDLK</sequence>
<organism evidence="2 3">
    <name type="scientific">Trichonephila inaurata madagascariensis</name>
    <dbReference type="NCBI Taxonomy" id="2747483"/>
    <lineage>
        <taxon>Eukaryota</taxon>
        <taxon>Metazoa</taxon>
        <taxon>Ecdysozoa</taxon>
        <taxon>Arthropoda</taxon>
        <taxon>Chelicerata</taxon>
        <taxon>Arachnida</taxon>
        <taxon>Araneae</taxon>
        <taxon>Araneomorphae</taxon>
        <taxon>Entelegynae</taxon>
        <taxon>Araneoidea</taxon>
        <taxon>Nephilidae</taxon>
        <taxon>Trichonephila</taxon>
        <taxon>Trichonephila inaurata</taxon>
    </lineage>
</organism>
<dbReference type="GO" id="GO:0031123">
    <property type="term" value="P:RNA 3'-end processing"/>
    <property type="evidence" value="ECO:0007669"/>
    <property type="project" value="TreeGrafter"/>
</dbReference>